<dbReference type="PANTHER" id="PTHR21367:SF1">
    <property type="entry name" value="ARGINYL-TRNA--PROTEIN TRANSFERASE 1"/>
    <property type="match status" value="1"/>
</dbReference>
<reference evidence="3" key="1">
    <citation type="submission" date="2010-06" db="EMBL/GenBank/DDBJ databases">
        <authorList>
            <person name="Jiang H."/>
            <person name="Abraham K."/>
            <person name="Ali S."/>
            <person name="Alsbrooks S.L."/>
            <person name="Anim B.N."/>
            <person name="Anosike U.S."/>
            <person name="Attaway T."/>
            <person name="Bandaranaike D.P."/>
            <person name="Battles P.K."/>
            <person name="Bell S.N."/>
            <person name="Bell A.V."/>
            <person name="Beltran B."/>
            <person name="Bickham C."/>
            <person name="Bustamante Y."/>
            <person name="Caleb T."/>
            <person name="Canada A."/>
            <person name="Cardenas V."/>
            <person name="Carter K."/>
            <person name="Chacko J."/>
            <person name="Chandrabose M.N."/>
            <person name="Chavez D."/>
            <person name="Chavez A."/>
            <person name="Chen L."/>
            <person name="Chu H.-S."/>
            <person name="Claassen K.J."/>
            <person name="Cockrell R."/>
            <person name="Collins M."/>
            <person name="Cooper J.A."/>
            <person name="Cree A."/>
            <person name="Curry S.M."/>
            <person name="Da Y."/>
            <person name="Dao M.D."/>
            <person name="Das B."/>
            <person name="Davila M.-L."/>
            <person name="Davy-Carroll L."/>
            <person name="Denson S."/>
            <person name="Dinh H."/>
            <person name="Ebong V.E."/>
            <person name="Edwards J.R."/>
            <person name="Egan A."/>
            <person name="El-Daye J."/>
            <person name="Escobedo L."/>
            <person name="Fernandez S."/>
            <person name="Fernando P.R."/>
            <person name="Flagg N."/>
            <person name="Forbes L.D."/>
            <person name="Fowler R.G."/>
            <person name="Fu Q."/>
            <person name="Gabisi R.A."/>
            <person name="Ganer J."/>
            <person name="Garbino Pronczuk A."/>
            <person name="Garcia R.M."/>
            <person name="Garner T."/>
            <person name="Garrett T.E."/>
            <person name="Gonzalez D.A."/>
            <person name="Hamid H."/>
            <person name="Hawkins E.S."/>
            <person name="Hirani K."/>
            <person name="Hogues M.E."/>
            <person name="Hollins B."/>
            <person name="Hsiao C.-H."/>
            <person name="Jabil R."/>
            <person name="James M.L."/>
            <person name="Jhangiani S.N."/>
            <person name="Johnson B."/>
            <person name="Johnson Q."/>
            <person name="Joshi V."/>
            <person name="Kalu J.B."/>
            <person name="Kam C."/>
            <person name="Kashfia A."/>
            <person name="Keebler J."/>
            <person name="Kisamo H."/>
            <person name="Kovar C.L."/>
            <person name="Lago L.A."/>
            <person name="Lai C.-Y."/>
            <person name="Laidlaw J."/>
            <person name="Lara F."/>
            <person name="Le T.-K."/>
            <person name="Lee S.L."/>
            <person name="Legall F.H."/>
            <person name="Lemon S.J."/>
            <person name="Lewis L.R."/>
            <person name="Li B."/>
            <person name="Liu Y."/>
            <person name="Liu Y.-S."/>
            <person name="Lopez J."/>
            <person name="Lozado R.J."/>
            <person name="Lu J."/>
            <person name="Madu R.C."/>
            <person name="Maheshwari M."/>
            <person name="Maheshwari R."/>
            <person name="Malloy K."/>
            <person name="Martinez E."/>
            <person name="Mathew T."/>
            <person name="Mercado I.C."/>
            <person name="Mercado C."/>
            <person name="Meyer B."/>
            <person name="Montgomery K."/>
            <person name="Morgan M.B."/>
            <person name="Munidasa M."/>
            <person name="Nazareth L.V."/>
            <person name="Nelson J."/>
            <person name="Ng B.M."/>
            <person name="Nguyen N.B."/>
            <person name="Nguyen P.Q."/>
            <person name="Nguyen T."/>
            <person name="Obregon M."/>
            <person name="Okwuonu G.O."/>
            <person name="Onwere C.G."/>
            <person name="Orozco G."/>
            <person name="Parra A."/>
            <person name="Patel S."/>
            <person name="Patil S."/>
            <person name="Perez A."/>
            <person name="Perez Y."/>
            <person name="Pham C."/>
            <person name="Primus E.L."/>
            <person name="Pu L.-L."/>
            <person name="Puazo M."/>
            <person name="Qin X."/>
            <person name="Quiroz J.B."/>
            <person name="Reese J."/>
            <person name="Richards S."/>
            <person name="Rives C.M."/>
            <person name="Robberts R."/>
            <person name="Ruiz S.J."/>
            <person name="Ruiz M.J."/>
            <person name="Santibanez J."/>
            <person name="Schneider B.W."/>
            <person name="Sisson I."/>
            <person name="Smith M."/>
            <person name="Sodergren E."/>
            <person name="Song X.-Z."/>
            <person name="Song B.B."/>
            <person name="Summersgill H."/>
            <person name="Thelus R."/>
            <person name="Thornton R.D."/>
            <person name="Trejos Z.Y."/>
            <person name="Usmani K."/>
            <person name="Vattathil S."/>
            <person name="Villasana D."/>
            <person name="Walker D.L."/>
            <person name="Wang S."/>
            <person name="Wang K."/>
            <person name="White C.S."/>
            <person name="Williams A.C."/>
            <person name="Williamson J."/>
            <person name="Wilson K."/>
            <person name="Woghiren I.O."/>
            <person name="Woodworth J.R."/>
            <person name="Worley K.C."/>
            <person name="Wright R.A."/>
            <person name="Wu W."/>
            <person name="Young L."/>
            <person name="Zhang L."/>
            <person name="Zhang J."/>
            <person name="Zhu Y."/>
            <person name="Muzny D.M."/>
            <person name="Weinstock G."/>
            <person name="Gibbs R.A."/>
        </authorList>
    </citation>
    <scope>NUCLEOTIDE SEQUENCE [LARGE SCALE GENOMIC DNA]</scope>
    <source>
        <strain evidence="3">LSR1</strain>
    </source>
</reference>
<name>A0A8R1W4G6_ACYPI</name>
<dbReference type="Pfam" id="PF04376">
    <property type="entry name" value="ATE_N"/>
    <property type="match status" value="1"/>
</dbReference>
<dbReference type="InterPro" id="IPR030700">
    <property type="entry name" value="N-end_Aminoacyl_Trfase"/>
</dbReference>
<dbReference type="GO" id="GO:0005737">
    <property type="term" value="C:cytoplasm"/>
    <property type="evidence" value="ECO:0007669"/>
    <property type="project" value="TreeGrafter"/>
</dbReference>
<evidence type="ECO:0000313" key="2">
    <source>
        <dbReference type="EnsemblMetazoa" id="XP_001944839.2"/>
    </source>
</evidence>
<dbReference type="EnsemblMetazoa" id="XM_001944804.5">
    <property type="protein sequence ID" value="XP_001944839.2"/>
    <property type="gene ID" value="LOC100162611"/>
</dbReference>
<dbReference type="AlphaFoldDB" id="A0A8R1W4G6"/>
<dbReference type="KEGG" id="api:100162611"/>
<accession>A0A8R1W4G6</accession>
<sequence>MQSINTKSIVFYNGSTKRSSCGYCKKENSSFSNGMWASSLSVGAYQDMIDRGWRRAGKYCYKALMEKTCCPLYTIRCEALNVELSKSQKKIIKRVTTFLKNGECQKNPVNIEQVESEPIMKYKLEDIQNHDDKMKITNTDYLFDEEQSGSVINSHNSTLVTTNKEDSKMVVPLNLSCSSDTKKETKKLSPAKELIQICRVQKKKNYCAFKRN</sequence>
<organism evidence="2 3">
    <name type="scientific">Acyrthosiphon pisum</name>
    <name type="common">Pea aphid</name>
    <dbReference type="NCBI Taxonomy" id="7029"/>
    <lineage>
        <taxon>Eukaryota</taxon>
        <taxon>Metazoa</taxon>
        <taxon>Ecdysozoa</taxon>
        <taxon>Arthropoda</taxon>
        <taxon>Hexapoda</taxon>
        <taxon>Insecta</taxon>
        <taxon>Pterygota</taxon>
        <taxon>Neoptera</taxon>
        <taxon>Paraneoptera</taxon>
        <taxon>Hemiptera</taxon>
        <taxon>Sternorrhyncha</taxon>
        <taxon>Aphidomorpha</taxon>
        <taxon>Aphidoidea</taxon>
        <taxon>Aphididae</taxon>
        <taxon>Macrosiphini</taxon>
        <taxon>Acyrthosiphon</taxon>
    </lineage>
</organism>
<dbReference type="PANTHER" id="PTHR21367">
    <property type="entry name" value="ARGININE-TRNA-PROTEIN TRANSFERASE 1"/>
    <property type="match status" value="1"/>
</dbReference>
<dbReference type="OrthoDB" id="74183at2759"/>
<keyword evidence="3" id="KW-1185">Reference proteome</keyword>
<dbReference type="RefSeq" id="XP_008187358.1">
    <property type="nucleotide sequence ID" value="XM_008189136.3"/>
</dbReference>
<evidence type="ECO:0000313" key="3">
    <source>
        <dbReference type="Proteomes" id="UP000007819"/>
    </source>
</evidence>
<dbReference type="Proteomes" id="UP000007819">
    <property type="component" value="Chromosome X"/>
</dbReference>
<dbReference type="GO" id="GO:0004057">
    <property type="term" value="F:arginyl-tRNA--protein transferase activity"/>
    <property type="evidence" value="ECO:0007669"/>
    <property type="project" value="InterPro"/>
</dbReference>
<reference evidence="2" key="2">
    <citation type="submission" date="2022-06" db="UniProtKB">
        <authorList>
            <consortium name="EnsemblMetazoa"/>
        </authorList>
    </citation>
    <scope>IDENTIFICATION</scope>
</reference>
<dbReference type="EnsemblMetazoa" id="XM_008189136.3">
    <property type="protein sequence ID" value="XP_008187358.1"/>
    <property type="gene ID" value="LOC100162611"/>
</dbReference>
<protein>
    <recommendedName>
        <fullName evidence="1">N-end aminoacyl transferase N-terminal domain-containing protein</fullName>
    </recommendedName>
</protein>
<dbReference type="InterPro" id="IPR007471">
    <property type="entry name" value="N-end_Aminoacyl_Trfase_N"/>
</dbReference>
<feature type="domain" description="N-end aminoacyl transferase N-terminal" evidence="1">
    <location>
        <begin position="19"/>
        <end position="90"/>
    </location>
</feature>
<proteinExistence type="predicted"/>
<dbReference type="GeneID" id="100162611"/>
<dbReference type="RefSeq" id="XP_001944839.2">
    <property type="nucleotide sequence ID" value="XM_001944804.5"/>
</dbReference>
<evidence type="ECO:0000259" key="1">
    <source>
        <dbReference type="Pfam" id="PF04376"/>
    </source>
</evidence>